<dbReference type="EMBL" id="VEVO01000019">
    <property type="protein sequence ID" value="KAF0026085.1"/>
    <property type="molecule type" value="Genomic_DNA"/>
</dbReference>
<gene>
    <name evidence="1" type="ORF">F2P81_020822</name>
</gene>
<protein>
    <submittedName>
        <fullName evidence="1">Uncharacterized protein</fullName>
    </submittedName>
</protein>
<evidence type="ECO:0000313" key="2">
    <source>
        <dbReference type="Proteomes" id="UP000438429"/>
    </source>
</evidence>
<proteinExistence type="predicted"/>
<accession>A0A6A4S1F0</accession>
<dbReference type="Proteomes" id="UP000438429">
    <property type="component" value="Unassembled WGS sequence"/>
</dbReference>
<sequence>MSMRSGGEAALSLRVEVVVDRERERDSLRRFLFASRDFERFFDLSRSLDRDLVRLRFLLCLLLFECLDRDELRLRERPMLTTSTSRRLTPNCCVLAIMCKISRILFDLPLFERDVHNYWSNGNVSEGLFWRNNNSKMVIVLPY</sequence>
<evidence type="ECO:0000313" key="1">
    <source>
        <dbReference type="EMBL" id="KAF0026085.1"/>
    </source>
</evidence>
<name>A0A6A4S1F0_SCOMX</name>
<dbReference type="AlphaFoldDB" id="A0A6A4S1F0"/>
<organism evidence="1 2">
    <name type="scientific">Scophthalmus maximus</name>
    <name type="common">Turbot</name>
    <name type="synonym">Psetta maxima</name>
    <dbReference type="NCBI Taxonomy" id="52904"/>
    <lineage>
        <taxon>Eukaryota</taxon>
        <taxon>Metazoa</taxon>
        <taxon>Chordata</taxon>
        <taxon>Craniata</taxon>
        <taxon>Vertebrata</taxon>
        <taxon>Euteleostomi</taxon>
        <taxon>Actinopterygii</taxon>
        <taxon>Neopterygii</taxon>
        <taxon>Teleostei</taxon>
        <taxon>Neoteleostei</taxon>
        <taxon>Acanthomorphata</taxon>
        <taxon>Carangaria</taxon>
        <taxon>Pleuronectiformes</taxon>
        <taxon>Pleuronectoidei</taxon>
        <taxon>Scophthalmidae</taxon>
        <taxon>Scophthalmus</taxon>
    </lineage>
</organism>
<comment type="caution">
    <text evidence="1">The sequence shown here is derived from an EMBL/GenBank/DDBJ whole genome shotgun (WGS) entry which is preliminary data.</text>
</comment>
<reference evidence="1 2" key="1">
    <citation type="submission" date="2019-06" db="EMBL/GenBank/DDBJ databases">
        <title>Draft genomes of female and male turbot (Scophthalmus maximus).</title>
        <authorList>
            <person name="Xu H."/>
            <person name="Xu X.-W."/>
            <person name="Shao C."/>
            <person name="Chen S."/>
        </authorList>
    </citation>
    <scope>NUCLEOTIDE SEQUENCE [LARGE SCALE GENOMIC DNA]</scope>
    <source>
        <strain evidence="1">Ysfricsl-2016a</strain>
        <tissue evidence="1">Blood</tissue>
    </source>
</reference>